<keyword evidence="2" id="KW-0378">Hydrolase</keyword>
<dbReference type="PANTHER" id="PTHR43240:SF5">
    <property type="entry name" value="1,4-DIHYDROXY-2-NAPHTHOYL-COA THIOESTERASE 1"/>
    <property type="match status" value="1"/>
</dbReference>
<dbReference type="PANTHER" id="PTHR43240">
    <property type="entry name" value="1,4-DIHYDROXY-2-NAPHTHOYL-COA THIOESTERASE 1"/>
    <property type="match status" value="1"/>
</dbReference>
<dbReference type="CDD" id="cd03443">
    <property type="entry name" value="PaaI_thioesterase"/>
    <property type="match status" value="1"/>
</dbReference>
<dbReference type="InterPro" id="IPR003736">
    <property type="entry name" value="PAAI_dom"/>
</dbReference>
<dbReference type="Gene3D" id="3.10.129.10">
    <property type="entry name" value="Hotdog Thioesterase"/>
    <property type="match status" value="1"/>
</dbReference>
<evidence type="ECO:0000313" key="4">
    <source>
        <dbReference type="EMBL" id="KAA0020102.1"/>
    </source>
</evidence>
<reference evidence="4 5" key="1">
    <citation type="submission" date="2019-07" db="EMBL/GenBank/DDBJ databases">
        <title>Rhodococcus cavernicolus sp. nov., isolated from a cave.</title>
        <authorList>
            <person name="Lee S.D."/>
        </authorList>
    </citation>
    <scope>NUCLEOTIDE SEQUENCE [LARGE SCALE GENOMIC DNA]</scope>
    <source>
        <strain evidence="4 5">C1-24</strain>
    </source>
</reference>
<name>A0A5A7S9H6_9NOCA</name>
<feature type="domain" description="Thioesterase" evidence="3">
    <location>
        <begin position="39"/>
        <end position="115"/>
    </location>
</feature>
<comment type="similarity">
    <text evidence="1">Belongs to the thioesterase PaaI family.</text>
</comment>
<dbReference type="AlphaFoldDB" id="A0A5A7S9H6"/>
<gene>
    <name evidence="4" type="ORF">FOY51_22050</name>
</gene>
<dbReference type="RefSeq" id="WP_149432483.1">
    <property type="nucleotide sequence ID" value="NZ_VLNY01000014.1"/>
</dbReference>
<dbReference type="GO" id="GO:0005829">
    <property type="term" value="C:cytosol"/>
    <property type="evidence" value="ECO:0007669"/>
    <property type="project" value="TreeGrafter"/>
</dbReference>
<evidence type="ECO:0000256" key="2">
    <source>
        <dbReference type="ARBA" id="ARBA00022801"/>
    </source>
</evidence>
<evidence type="ECO:0000256" key="1">
    <source>
        <dbReference type="ARBA" id="ARBA00008324"/>
    </source>
</evidence>
<accession>A0A5A7S9H6</accession>
<evidence type="ECO:0000313" key="5">
    <source>
        <dbReference type="Proteomes" id="UP000322244"/>
    </source>
</evidence>
<evidence type="ECO:0000259" key="3">
    <source>
        <dbReference type="Pfam" id="PF03061"/>
    </source>
</evidence>
<proteinExistence type="inferred from homology"/>
<protein>
    <submittedName>
        <fullName evidence="4">PaaI family thioesterase</fullName>
    </submittedName>
</protein>
<organism evidence="4 5">
    <name type="scientific">Antrihabitans cavernicola</name>
    <dbReference type="NCBI Taxonomy" id="2495913"/>
    <lineage>
        <taxon>Bacteria</taxon>
        <taxon>Bacillati</taxon>
        <taxon>Actinomycetota</taxon>
        <taxon>Actinomycetes</taxon>
        <taxon>Mycobacteriales</taxon>
        <taxon>Nocardiaceae</taxon>
        <taxon>Antrihabitans</taxon>
    </lineage>
</organism>
<dbReference type="Proteomes" id="UP000322244">
    <property type="component" value="Unassembled WGS sequence"/>
</dbReference>
<dbReference type="Pfam" id="PF03061">
    <property type="entry name" value="4HBT"/>
    <property type="match status" value="1"/>
</dbReference>
<sequence>MTKWTGQGFDGVIGLRFTEVSGDRVRAQWTVGPAMHQPNGIVHGGVHCSVVESLASVAGATWFGERGRVVGVNNNTDFLRAVSTGKLFGEATPIHRGRSQQLWQVYITDEQERTIARGQVRLQNLTATGD</sequence>
<dbReference type="GO" id="GO:0061522">
    <property type="term" value="F:1,4-dihydroxy-2-naphthoyl-CoA thioesterase activity"/>
    <property type="evidence" value="ECO:0007669"/>
    <property type="project" value="TreeGrafter"/>
</dbReference>
<dbReference type="SUPFAM" id="SSF54637">
    <property type="entry name" value="Thioesterase/thiol ester dehydrase-isomerase"/>
    <property type="match status" value="1"/>
</dbReference>
<dbReference type="OrthoDB" id="9798208at2"/>
<dbReference type="InterPro" id="IPR006683">
    <property type="entry name" value="Thioestr_dom"/>
</dbReference>
<keyword evidence="5" id="KW-1185">Reference proteome</keyword>
<dbReference type="NCBIfam" id="TIGR00369">
    <property type="entry name" value="unchar_dom_1"/>
    <property type="match status" value="1"/>
</dbReference>
<dbReference type="EMBL" id="VLNY01000014">
    <property type="protein sequence ID" value="KAA0020102.1"/>
    <property type="molecule type" value="Genomic_DNA"/>
</dbReference>
<comment type="caution">
    <text evidence="4">The sequence shown here is derived from an EMBL/GenBank/DDBJ whole genome shotgun (WGS) entry which is preliminary data.</text>
</comment>
<dbReference type="InterPro" id="IPR029069">
    <property type="entry name" value="HotDog_dom_sf"/>
</dbReference>